<organism evidence="2 3">
    <name type="scientific">Rhododendron griersonianum</name>
    <dbReference type="NCBI Taxonomy" id="479676"/>
    <lineage>
        <taxon>Eukaryota</taxon>
        <taxon>Viridiplantae</taxon>
        <taxon>Streptophyta</taxon>
        <taxon>Embryophyta</taxon>
        <taxon>Tracheophyta</taxon>
        <taxon>Spermatophyta</taxon>
        <taxon>Magnoliopsida</taxon>
        <taxon>eudicotyledons</taxon>
        <taxon>Gunneridae</taxon>
        <taxon>Pentapetalae</taxon>
        <taxon>asterids</taxon>
        <taxon>Ericales</taxon>
        <taxon>Ericaceae</taxon>
        <taxon>Ericoideae</taxon>
        <taxon>Rhodoreae</taxon>
        <taxon>Rhododendron</taxon>
    </lineage>
</organism>
<sequence>MTGGRSKKQRDTQKKRDAKKGASSSQAIEPQEPEPQAIEQLGADDIVQICMEAKTRFVSAIDVKDREKAKKQLEELSNLYPPFAAYAYHTLSQSLLELSKTHKTPAGQEPVLREALTWAELAINQQIPSGFEERRAYVFSQLMAVNHADALSKWAMVLPLDRPDKESYLELAEKKCKDAFVLARKTLDPDNENVKLVLEDGYACKHMLTNIKKKRKEAEVALKSLALYLDKDKDDKYKDKDDEVSTELLVEKAAVAEGVGEDELQKVEQESSSELDPLPLDPPPIEVCWRVAGIMYKLTHRFKRYDIGWTSFGEYFDKDRSTQISLVSFESLRESKSYFDILKNFKDSRIVECYVIDDKGVMIELVDSDIETWVEEEYKTFIDTNSSCTWWAHIQHSFKSIFRDILLALQFLFERGAYCGDLANNISIINGKSAKLSEVKVAQGDLRDRIWEDIDDLRHLMETVLLKGYESDLGNLNKNMNQILDEVLPYALSLFLGYLRDQVVREKWGIPWLLDEAFFWGDVERYSFIRKMNAHKREFEDAGFQNVMETLLDESNLESFFTQGSTEHKVYEYGLNQQLIVEKERKKHGRPYTVLYRDNIFLGVIAYSKNLVGHYNDHDPQVPLLTYDIVPIADRLFLGCCSMIRNSMAMVIFGKTQGLGRWRWPVDLSTLFCYFVFQMLALYHSLCYGDLIYEYILIAHFHGSRLASGPSHSPYQQKGSDYRARKAARLFSGASVGAAIVEAENSLETEICENKGELKTKLKELLREKSDAFNYENPKEDKV</sequence>
<reference evidence="2" key="1">
    <citation type="submission" date="2020-08" db="EMBL/GenBank/DDBJ databases">
        <title>Plant Genome Project.</title>
        <authorList>
            <person name="Zhang R.-G."/>
        </authorList>
    </citation>
    <scope>NUCLEOTIDE SEQUENCE</scope>
    <source>
        <strain evidence="2">WSP0</strain>
        <tissue evidence="2">Leaf</tissue>
    </source>
</reference>
<evidence type="ECO:0000256" key="1">
    <source>
        <dbReference type="SAM" id="MobiDB-lite"/>
    </source>
</evidence>
<accession>A0AAV6IZ88</accession>
<comment type="caution">
    <text evidence="2">The sequence shown here is derived from an EMBL/GenBank/DDBJ whole genome shotgun (WGS) entry which is preliminary data.</text>
</comment>
<dbReference type="EMBL" id="JACTNZ010000009">
    <property type="protein sequence ID" value="KAG5532574.1"/>
    <property type="molecule type" value="Genomic_DNA"/>
</dbReference>
<protein>
    <submittedName>
        <fullName evidence="2">Uncharacterized protein</fullName>
    </submittedName>
</protein>
<keyword evidence="3" id="KW-1185">Reference proteome</keyword>
<feature type="region of interest" description="Disordered" evidence="1">
    <location>
        <begin position="1"/>
        <end position="36"/>
    </location>
</feature>
<dbReference type="Proteomes" id="UP000823749">
    <property type="component" value="Chromosome 9"/>
</dbReference>
<evidence type="ECO:0000313" key="2">
    <source>
        <dbReference type="EMBL" id="KAG5532574.1"/>
    </source>
</evidence>
<evidence type="ECO:0000313" key="3">
    <source>
        <dbReference type="Proteomes" id="UP000823749"/>
    </source>
</evidence>
<proteinExistence type="predicted"/>
<gene>
    <name evidence="2" type="ORF">RHGRI_027013</name>
</gene>
<name>A0AAV6IZ88_9ERIC</name>
<dbReference type="AlphaFoldDB" id="A0AAV6IZ88"/>
<feature type="compositionally biased region" description="Low complexity" evidence="1">
    <location>
        <begin position="23"/>
        <end position="36"/>
    </location>
</feature>